<dbReference type="InterPro" id="IPR052937">
    <property type="entry name" value="Inner_membrane_protein"/>
</dbReference>
<dbReference type="InterPro" id="IPR005185">
    <property type="entry name" value="YccF"/>
</dbReference>
<dbReference type="RefSeq" id="WP_097281760.1">
    <property type="nucleotide sequence ID" value="NZ_OCNJ01000022.1"/>
</dbReference>
<dbReference type="InterPro" id="IPR031308">
    <property type="entry name" value="UCP028777"/>
</dbReference>
<feature type="domain" description="Inner membrane component" evidence="2">
    <location>
        <begin position="4"/>
        <end position="55"/>
    </location>
</feature>
<evidence type="ECO:0000313" key="4">
    <source>
        <dbReference type="Proteomes" id="UP000219621"/>
    </source>
</evidence>
<feature type="transmembrane region" description="Helical" evidence="1">
    <location>
        <begin position="7"/>
        <end position="32"/>
    </location>
</feature>
<dbReference type="NCBIfam" id="NF008742">
    <property type="entry name" value="PRK11770.1-4"/>
    <property type="match status" value="1"/>
</dbReference>
<feature type="transmembrane region" description="Helical" evidence="1">
    <location>
        <begin position="38"/>
        <end position="58"/>
    </location>
</feature>
<sequence>MSLILNILWLFFGPGIIAGLLWLLAAVIMAVTIVGLPWARACVTIALFTFWPFGRAAVDREDLTGREDIGTGTLGTLGNILWFVLAGIWLAIGHVSAAIALGLTIIGIPFAWQHLKLAHVSLFPIGKTIVETEVADEIRRRKAAGILDRTRSA</sequence>
<dbReference type="PIRSF" id="PIRSF028777">
    <property type="entry name" value="UCP028777"/>
    <property type="match status" value="1"/>
</dbReference>
<feature type="domain" description="Inner membrane component" evidence="2">
    <location>
        <begin position="77"/>
        <end position="127"/>
    </location>
</feature>
<dbReference type="OrthoDB" id="3238663at2"/>
<gene>
    <name evidence="3" type="ORF">SAMN05421508_1228</name>
</gene>
<dbReference type="EMBL" id="OCNJ01000022">
    <property type="protein sequence ID" value="SOE01693.1"/>
    <property type="molecule type" value="Genomic_DNA"/>
</dbReference>
<dbReference type="NCBIfam" id="NF008741">
    <property type="entry name" value="PRK11770.1-3"/>
    <property type="match status" value="1"/>
</dbReference>
<dbReference type="PANTHER" id="PTHR42903:SF1">
    <property type="entry name" value="INNER MEMBRANE PROTEIN YCCF"/>
    <property type="match status" value="1"/>
</dbReference>
<dbReference type="PANTHER" id="PTHR42903">
    <property type="entry name" value="INNER MEMBRANE PROTEIN YCCF"/>
    <property type="match status" value="1"/>
</dbReference>
<dbReference type="Proteomes" id="UP000219621">
    <property type="component" value="Unassembled WGS sequence"/>
</dbReference>
<keyword evidence="1" id="KW-0997">Cell inner membrane</keyword>
<reference evidence="3 4" key="1">
    <citation type="submission" date="2017-09" db="EMBL/GenBank/DDBJ databases">
        <authorList>
            <person name="Ehlers B."/>
            <person name="Leendertz F.H."/>
        </authorList>
    </citation>
    <scope>NUCLEOTIDE SEQUENCE [LARGE SCALE GENOMIC DNA]</scope>
    <source>
        <strain evidence="3 4">USBA 140</strain>
    </source>
</reference>
<evidence type="ECO:0000313" key="3">
    <source>
        <dbReference type="EMBL" id="SOE01693.1"/>
    </source>
</evidence>
<dbReference type="GO" id="GO:0005886">
    <property type="term" value="C:plasma membrane"/>
    <property type="evidence" value="ECO:0007669"/>
    <property type="project" value="UniProtKB-SubCell"/>
</dbReference>
<dbReference type="NCBIfam" id="NF008740">
    <property type="entry name" value="PRK11770.1-2"/>
    <property type="match status" value="1"/>
</dbReference>
<protein>
    <recommendedName>
        <fullName evidence="1">Inner membrane protein YccF</fullName>
    </recommendedName>
</protein>
<comment type="subcellular location">
    <subcellularLocation>
        <location evidence="1">Cell inner membrane</location>
        <topology evidence="1">Multi-pass membrane protein</topology>
    </subcellularLocation>
</comment>
<dbReference type="AlphaFoldDB" id="A0A286H1P1"/>
<keyword evidence="1" id="KW-0472">Membrane</keyword>
<evidence type="ECO:0000259" key="2">
    <source>
        <dbReference type="Pfam" id="PF03733"/>
    </source>
</evidence>
<keyword evidence="1" id="KW-1003">Cell membrane</keyword>
<keyword evidence="1" id="KW-0812">Transmembrane</keyword>
<dbReference type="Pfam" id="PF03733">
    <property type="entry name" value="YccF"/>
    <property type="match status" value="2"/>
</dbReference>
<evidence type="ECO:0000256" key="1">
    <source>
        <dbReference type="PIRNR" id="PIRNR028777"/>
    </source>
</evidence>
<keyword evidence="4" id="KW-1185">Reference proteome</keyword>
<proteinExistence type="predicted"/>
<name>A0A286H1P1_9PROT</name>
<feature type="transmembrane region" description="Helical" evidence="1">
    <location>
        <begin position="79"/>
        <end position="112"/>
    </location>
</feature>
<keyword evidence="1" id="KW-1133">Transmembrane helix</keyword>
<accession>A0A286H1P1</accession>
<organism evidence="3 4">
    <name type="scientific">Caenispirillum bisanense</name>
    <dbReference type="NCBI Taxonomy" id="414052"/>
    <lineage>
        <taxon>Bacteria</taxon>
        <taxon>Pseudomonadati</taxon>
        <taxon>Pseudomonadota</taxon>
        <taxon>Alphaproteobacteria</taxon>
        <taxon>Rhodospirillales</taxon>
        <taxon>Novispirillaceae</taxon>
        <taxon>Caenispirillum</taxon>
    </lineage>
</organism>